<keyword evidence="1" id="KW-1133">Transmembrane helix</keyword>
<keyword evidence="1" id="KW-0472">Membrane</keyword>
<accession>A0A9W5Y4D3</accession>
<sequence>MIKKKGFTLIEAVIVLALISVVIMVIYPFFFSSSRSLNETNVRADLQTDGQLIQNSLLNYGNQGSSIDRINGIVPPSNSNEITTISNFRIILYADVSKTIEYVYDNTNKKLNEITNLNATGTVTKTLSGNVDSIKISPVGGTYLTCEGLIINITLKKNNITYDISSKIVFRNKGIATS</sequence>
<proteinExistence type="predicted"/>
<dbReference type="InterPro" id="IPR012902">
    <property type="entry name" value="N_methyl_site"/>
</dbReference>
<reference evidence="2" key="1">
    <citation type="journal article" date="2023" name="Int. J. Syst. Evol. Microbiol.">
        <title>&lt;i&gt;Clostridium folliculivorans&lt;/i&gt; sp. nov., isolated from soil samples of an organic paddy in Japan.</title>
        <authorList>
            <person name="Tazawa J."/>
            <person name="Kobayashi H."/>
            <person name="Tanizawa Y."/>
            <person name="Uchino A."/>
            <person name="Tanaka F."/>
            <person name="Urashima Y."/>
            <person name="Miura S."/>
            <person name="Sakamoto M."/>
            <person name="Ohkuma M."/>
            <person name="Tohno M."/>
        </authorList>
    </citation>
    <scope>NUCLEOTIDE SEQUENCE</scope>
    <source>
        <strain evidence="2">D1-1</strain>
    </source>
</reference>
<evidence type="ECO:0008006" key="4">
    <source>
        <dbReference type="Google" id="ProtNLM"/>
    </source>
</evidence>
<dbReference type="RefSeq" id="WP_261853327.1">
    <property type="nucleotide sequence ID" value="NZ_BQXY01000005.1"/>
</dbReference>
<dbReference type="SUPFAM" id="SSF54523">
    <property type="entry name" value="Pili subunits"/>
    <property type="match status" value="1"/>
</dbReference>
<dbReference type="AlphaFoldDB" id="A0A9W5Y4D3"/>
<evidence type="ECO:0000313" key="3">
    <source>
        <dbReference type="Proteomes" id="UP001057868"/>
    </source>
</evidence>
<name>A0A9W5Y4D3_9CLOT</name>
<dbReference type="InterPro" id="IPR045584">
    <property type="entry name" value="Pilin-like"/>
</dbReference>
<evidence type="ECO:0000313" key="2">
    <source>
        <dbReference type="EMBL" id="GKU26428.1"/>
    </source>
</evidence>
<keyword evidence="3" id="KW-1185">Reference proteome</keyword>
<evidence type="ECO:0000256" key="1">
    <source>
        <dbReference type="SAM" id="Phobius"/>
    </source>
</evidence>
<dbReference type="Proteomes" id="UP001057868">
    <property type="component" value="Unassembled WGS sequence"/>
</dbReference>
<feature type="transmembrane region" description="Helical" evidence="1">
    <location>
        <begin position="7"/>
        <end position="30"/>
    </location>
</feature>
<organism evidence="2 3">
    <name type="scientific">Clostridium folliculivorans</name>
    <dbReference type="NCBI Taxonomy" id="2886038"/>
    <lineage>
        <taxon>Bacteria</taxon>
        <taxon>Bacillati</taxon>
        <taxon>Bacillota</taxon>
        <taxon>Clostridia</taxon>
        <taxon>Eubacteriales</taxon>
        <taxon>Clostridiaceae</taxon>
        <taxon>Clostridium</taxon>
    </lineage>
</organism>
<dbReference type="NCBIfam" id="TIGR02532">
    <property type="entry name" value="IV_pilin_GFxxxE"/>
    <property type="match status" value="1"/>
</dbReference>
<comment type="caution">
    <text evidence="2">The sequence shown here is derived from an EMBL/GenBank/DDBJ whole genome shotgun (WGS) entry which is preliminary data.</text>
</comment>
<dbReference type="PROSITE" id="PS00409">
    <property type="entry name" value="PROKAR_NTER_METHYL"/>
    <property type="match status" value="1"/>
</dbReference>
<protein>
    <recommendedName>
        <fullName evidence="4">Prepilin-type N-terminal cleavage/methylation domain-containing protein</fullName>
    </recommendedName>
</protein>
<keyword evidence="1" id="KW-0812">Transmembrane</keyword>
<gene>
    <name evidence="2" type="ORF">CFOLD11_32550</name>
</gene>
<dbReference type="EMBL" id="BQXY01000005">
    <property type="protein sequence ID" value="GKU26428.1"/>
    <property type="molecule type" value="Genomic_DNA"/>
</dbReference>
<dbReference type="Pfam" id="PF07963">
    <property type="entry name" value="N_methyl"/>
    <property type="match status" value="1"/>
</dbReference>